<accession>A0AAW2IYA0</accession>
<dbReference type="PANTHER" id="PTHR10566:SF115">
    <property type="entry name" value="PROTEIN ACTIVITY OF BC1 COMPLEX KINASE 8, CHLOROPLASTIC"/>
    <property type="match status" value="1"/>
</dbReference>
<feature type="transmembrane region" description="Helical" evidence="2">
    <location>
        <begin position="1161"/>
        <end position="1181"/>
    </location>
</feature>
<dbReference type="Pfam" id="PF03109">
    <property type="entry name" value="ABC1"/>
    <property type="match status" value="4"/>
</dbReference>
<dbReference type="CDD" id="cd05121">
    <property type="entry name" value="ABC1_ADCK3-like"/>
    <property type="match status" value="1"/>
</dbReference>
<dbReference type="GO" id="GO:0046467">
    <property type="term" value="P:membrane lipid biosynthetic process"/>
    <property type="evidence" value="ECO:0007669"/>
    <property type="project" value="TreeGrafter"/>
</dbReference>
<gene>
    <name evidence="4" type="ORF">Scaly_2775300</name>
</gene>
<keyword evidence="4" id="KW-0808">Transferase</keyword>
<dbReference type="InterPro" id="IPR050154">
    <property type="entry name" value="UbiB_kinase"/>
</dbReference>
<dbReference type="EMBL" id="JACGWM010001836">
    <property type="protein sequence ID" value="KAL0287102.1"/>
    <property type="molecule type" value="Genomic_DNA"/>
</dbReference>
<evidence type="ECO:0000256" key="1">
    <source>
        <dbReference type="ARBA" id="ARBA00009670"/>
    </source>
</evidence>
<feature type="domain" description="ABC1 atypical kinase-like" evidence="3">
    <location>
        <begin position="1"/>
        <end position="99"/>
    </location>
</feature>
<name>A0AAW2IYA0_9LAMI</name>
<sequence>MEYVPGIKINRIKALDQLGVDRKRLGRYAVESYLEQILSHGFFHADPHPGNIAVDDVNGGRLIFYDFGMMGSISPNIREGLLEVFYGVHEKDAEKVLQAMVRMGVLVPTGDMTAVRRTAQFFLNRICAVDFYYQWLMRTHDEDKEISFEERLAAQRREREVATAELGFKKPLTKEEKIEKKKQRLAAIGEDLLAIAADQPFRFPATFTFVVRAFSVLDGIGKGLDPRFDITEIAKPKRWDRQSQAFYNLFRQADRVEKLAQTIQRLEQGDLKLRVGALESERAFQRVAAVQNTIGSMPAIIAYCLCAYFGLKVLIGIVKVRPRGLLFAKFGSNLTAFFDLAFPICIDAHAPASSNAIAIDQRSCIYSLFKPPCNFQEIDYTKEAANAEQFADNFKNMDYVKVPTILWEYTTPQVLTMEYVPGIKINRIKALDQLGVDRKRLGRYAVESYLEQILSHGFFHADPHPGNIAVDDVNGGRLIFYDFGMMGSISPNIREGLLEVFYGVHEKDAEKVLQAMVRMGVLVPTGDMTAVRRTAQFFLNSFEERLAAQRREREVATAELGFKKPLTKEEKIEKKKQRLAAIGEDLLAIAADQPFRFPATFTFVVRAFSVLDGIGKGLDPRFDITEIAKPYALELLRFREAGVEDFRKRWDRQSQAFYNLFRQADRVEKLAQTIQRLEQGDLKLRVGALESERAFQRVAAVQNTIGSMPAIIAYCLCAYFGLKVLIGIVKSSVSYLGCFVYDSSIINHTWFVPRGLLFAKFGSNLTAFFDLAFPICIDAHAPASSNAIAIDQRSCIYSLFKPPCNFQEIDYTKEAANAEQFADNFKNMDYVKVPTIFWEYTTPQSPYLEQILSHGFFHADPHPGNIAVDDVNGGRLIFYDFGMMGSISPNIREGLLEVFYGVHEKDAEKVLQAMVRMGVLVPTGDMTAVRRTAQFFLNRICAVDFYYQWLMRTHDEDKEISFEERLAAQRREREVATAELGFKKPLTKEEKIEKKKQRLAAIGEDLLAIAADQPFRFPATFTFVVRAFSVLDGIGKGLDPRFDITEIAKPYALELLRFREAGVEDFRKRWDRQSQAFYNLFRQADRVEKLAQTIQRLEQGDLKLRVGALESERAFQRVAAVQNTIGSMPAIIAYCLCAYFGLKVLIGIVKGNASMEIVRRVSGIYSLLLLSDILLMCMYAKQDFVVSNKGHLLVLSHINLFCVATAHPRRYFLIGIFATEAAGLRTGAILRTDLLML</sequence>
<protein>
    <submittedName>
        <fullName evidence="4">Protein ACTIVITY OF BC1 COMPLEX kinase, chloroplastic</fullName>
    </submittedName>
</protein>
<feature type="domain" description="ABC1 atypical kinase-like" evidence="3">
    <location>
        <begin position="375"/>
        <end position="515"/>
    </location>
</feature>
<keyword evidence="2" id="KW-0812">Transmembrane</keyword>
<dbReference type="AlphaFoldDB" id="A0AAW2IYA0"/>
<evidence type="ECO:0000313" key="4">
    <source>
        <dbReference type="EMBL" id="KAL0287102.1"/>
    </source>
</evidence>
<dbReference type="GO" id="GO:1901031">
    <property type="term" value="P:regulation of response to reactive oxygen species"/>
    <property type="evidence" value="ECO:0007669"/>
    <property type="project" value="TreeGrafter"/>
</dbReference>
<comment type="similarity">
    <text evidence="1">Belongs to the protein kinase superfamily. ADCK protein kinase family.</text>
</comment>
<comment type="caution">
    <text evidence="4">The sequence shown here is derived from an EMBL/GenBank/DDBJ whole genome shotgun (WGS) entry which is preliminary data.</text>
</comment>
<reference evidence="4" key="2">
    <citation type="journal article" date="2024" name="Plant">
        <title>Genomic evolution and insights into agronomic trait innovations of Sesamum species.</title>
        <authorList>
            <person name="Miao H."/>
            <person name="Wang L."/>
            <person name="Qu L."/>
            <person name="Liu H."/>
            <person name="Sun Y."/>
            <person name="Le M."/>
            <person name="Wang Q."/>
            <person name="Wei S."/>
            <person name="Zheng Y."/>
            <person name="Lin W."/>
            <person name="Duan Y."/>
            <person name="Cao H."/>
            <person name="Xiong S."/>
            <person name="Wang X."/>
            <person name="Wei L."/>
            <person name="Li C."/>
            <person name="Ma Q."/>
            <person name="Ju M."/>
            <person name="Zhao R."/>
            <person name="Li G."/>
            <person name="Mu C."/>
            <person name="Tian Q."/>
            <person name="Mei H."/>
            <person name="Zhang T."/>
            <person name="Gao T."/>
            <person name="Zhang H."/>
        </authorList>
    </citation>
    <scope>NUCLEOTIDE SEQUENCE</scope>
    <source>
        <strain evidence="4">KEN8</strain>
    </source>
</reference>
<proteinExistence type="inferred from homology"/>
<dbReference type="InterPro" id="IPR011009">
    <property type="entry name" value="Kinase-like_dom_sf"/>
</dbReference>
<dbReference type="PANTHER" id="PTHR10566">
    <property type="entry name" value="CHAPERONE-ACTIVITY OF BC1 COMPLEX CABC1 -RELATED"/>
    <property type="match status" value="1"/>
</dbReference>
<keyword evidence="2" id="KW-1133">Transmembrane helix</keyword>
<reference evidence="4" key="1">
    <citation type="submission" date="2020-06" db="EMBL/GenBank/DDBJ databases">
        <authorList>
            <person name="Li T."/>
            <person name="Hu X."/>
            <person name="Zhang T."/>
            <person name="Song X."/>
            <person name="Zhang H."/>
            <person name="Dai N."/>
            <person name="Sheng W."/>
            <person name="Hou X."/>
            <person name="Wei L."/>
        </authorList>
    </citation>
    <scope>NUCLEOTIDE SEQUENCE</scope>
    <source>
        <strain evidence="4">KEN8</strain>
        <tissue evidence="4">Leaf</tissue>
    </source>
</reference>
<keyword evidence="4" id="KW-0418">Kinase</keyword>
<dbReference type="GO" id="GO:0016020">
    <property type="term" value="C:membrane"/>
    <property type="evidence" value="ECO:0007669"/>
    <property type="project" value="GOC"/>
</dbReference>
<dbReference type="SUPFAM" id="SSF56112">
    <property type="entry name" value="Protein kinase-like (PK-like)"/>
    <property type="match status" value="3"/>
</dbReference>
<evidence type="ECO:0000256" key="2">
    <source>
        <dbReference type="SAM" id="Phobius"/>
    </source>
</evidence>
<feature type="domain" description="ABC1 atypical kinase-like" evidence="3">
    <location>
        <begin position="847"/>
        <end position="913"/>
    </location>
</feature>
<keyword evidence="2" id="KW-0472">Membrane</keyword>
<dbReference type="InterPro" id="IPR004147">
    <property type="entry name" value="ABC1_dom"/>
</dbReference>
<dbReference type="GO" id="GO:0016301">
    <property type="term" value="F:kinase activity"/>
    <property type="evidence" value="ECO:0007669"/>
    <property type="project" value="UniProtKB-KW"/>
</dbReference>
<feature type="domain" description="ABC1 atypical kinase-like" evidence="3">
    <location>
        <begin position="806"/>
        <end position="843"/>
    </location>
</feature>
<organism evidence="4">
    <name type="scientific">Sesamum calycinum</name>
    <dbReference type="NCBI Taxonomy" id="2727403"/>
    <lineage>
        <taxon>Eukaryota</taxon>
        <taxon>Viridiplantae</taxon>
        <taxon>Streptophyta</taxon>
        <taxon>Embryophyta</taxon>
        <taxon>Tracheophyta</taxon>
        <taxon>Spermatophyta</taxon>
        <taxon>Magnoliopsida</taxon>
        <taxon>eudicotyledons</taxon>
        <taxon>Gunneridae</taxon>
        <taxon>Pentapetalae</taxon>
        <taxon>asterids</taxon>
        <taxon>lamiids</taxon>
        <taxon>Lamiales</taxon>
        <taxon>Pedaliaceae</taxon>
        <taxon>Sesamum</taxon>
    </lineage>
</organism>
<evidence type="ECO:0000259" key="3">
    <source>
        <dbReference type="Pfam" id="PF03109"/>
    </source>
</evidence>
<feature type="transmembrane region" description="Helical" evidence="2">
    <location>
        <begin position="1131"/>
        <end position="1149"/>
    </location>
</feature>